<evidence type="ECO:0000313" key="2">
    <source>
        <dbReference type="EMBL" id="MFM0715267.1"/>
    </source>
</evidence>
<evidence type="ECO:0000313" key="3">
    <source>
        <dbReference type="Proteomes" id="UP001629392"/>
    </source>
</evidence>
<sequence>MFLQFPYDGVVVKRDNIWVSVSSACFQWPLESMFYGRESHHMDKAEFDSFADEYLSLHARNISASGEGPAFFAEYKIRDIAEEMARRHALPARMLDFGSGVGTSIPWVKRYLPNAQLTCADVSERSLEVAQSRFPDSSRFVHFDGHTLPFEEGEFNLAYAMCVFHHIDHAEHVHLLRELKRVVGPQGTVVIFEHNPLNPLTVRAVNTCEFDVNAKLITARNMKQACRDAGFSDVAVRFRIFFPHMLAKLRPLERYLTHVPLGAQYSVYATGA</sequence>
<dbReference type="SUPFAM" id="SSF53335">
    <property type="entry name" value="S-adenosyl-L-methionine-dependent methyltransferases"/>
    <property type="match status" value="1"/>
</dbReference>
<dbReference type="Pfam" id="PF08241">
    <property type="entry name" value="Methyltransf_11"/>
    <property type="match status" value="1"/>
</dbReference>
<organism evidence="2 3">
    <name type="scientific">Paraburkholderia strydomiana</name>
    <dbReference type="NCBI Taxonomy" id="1245417"/>
    <lineage>
        <taxon>Bacteria</taxon>
        <taxon>Pseudomonadati</taxon>
        <taxon>Pseudomonadota</taxon>
        <taxon>Betaproteobacteria</taxon>
        <taxon>Burkholderiales</taxon>
        <taxon>Burkholderiaceae</taxon>
        <taxon>Paraburkholderia</taxon>
    </lineage>
</organism>
<dbReference type="GO" id="GO:0032259">
    <property type="term" value="P:methylation"/>
    <property type="evidence" value="ECO:0007669"/>
    <property type="project" value="UniProtKB-KW"/>
</dbReference>
<dbReference type="Proteomes" id="UP001629392">
    <property type="component" value="Unassembled WGS sequence"/>
</dbReference>
<dbReference type="GO" id="GO:0008168">
    <property type="term" value="F:methyltransferase activity"/>
    <property type="evidence" value="ECO:0007669"/>
    <property type="project" value="UniProtKB-KW"/>
</dbReference>
<accession>A0ABW9E7D0</accession>
<dbReference type="InterPro" id="IPR029063">
    <property type="entry name" value="SAM-dependent_MTases_sf"/>
</dbReference>
<dbReference type="RefSeq" id="WP_408152067.1">
    <property type="nucleotide sequence ID" value="NZ_JAQQCL010000001.1"/>
</dbReference>
<dbReference type="InterPro" id="IPR013216">
    <property type="entry name" value="Methyltransf_11"/>
</dbReference>
<keyword evidence="3" id="KW-1185">Reference proteome</keyword>
<evidence type="ECO:0000259" key="1">
    <source>
        <dbReference type="Pfam" id="PF08241"/>
    </source>
</evidence>
<dbReference type="PANTHER" id="PTHR42912">
    <property type="entry name" value="METHYLTRANSFERASE"/>
    <property type="match status" value="1"/>
</dbReference>
<comment type="caution">
    <text evidence="2">The sequence shown here is derived from an EMBL/GenBank/DDBJ whole genome shotgun (WGS) entry which is preliminary data.</text>
</comment>
<gene>
    <name evidence="2" type="ORF">PQQ73_02860</name>
</gene>
<proteinExistence type="predicted"/>
<name>A0ABW9E7D0_9BURK</name>
<dbReference type="CDD" id="cd02440">
    <property type="entry name" value="AdoMet_MTases"/>
    <property type="match status" value="1"/>
</dbReference>
<dbReference type="PANTHER" id="PTHR42912:SF80">
    <property type="entry name" value="METHYLTRANSFERASE DOMAIN-CONTAINING PROTEIN"/>
    <property type="match status" value="1"/>
</dbReference>
<reference evidence="2 3" key="1">
    <citation type="journal article" date="2024" name="Chem. Sci.">
        <title>Discovery of megapolipeptins by genome mining of a Burkholderiales bacteria collection.</title>
        <authorList>
            <person name="Paulo B.S."/>
            <person name="Recchia M.J.J."/>
            <person name="Lee S."/>
            <person name="Fergusson C.H."/>
            <person name="Romanowski S.B."/>
            <person name="Hernandez A."/>
            <person name="Krull N."/>
            <person name="Liu D.Y."/>
            <person name="Cavanagh H."/>
            <person name="Bos A."/>
            <person name="Gray C.A."/>
            <person name="Murphy B.T."/>
            <person name="Linington R.G."/>
            <person name="Eustaquio A.S."/>
        </authorList>
    </citation>
    <scope>NUCLEOTIDE SEQUENCE [LARGE SCALE GENOMIC DNA]</scope>
    <source>
        <strain evidence="2 3">RL17-350-BIC-E</strain>
    </source>
</reference>
<dbReference type="EMBL" id="JAQQCL010000001">
    <property type="protein sequence ID" value="MFM0715267.1"/>
    <property type="molecule type" value="Genomic_DNA"/>
</dbReference>
<protein>
    <submittedName>
        <fullName evidence="2">Class I SAM-dependent methyltransferase</fullName>
    </submittedName>
</protein>
<feature type="domain" description="Methyltransferase type 11" evidence="1">
    <location>
        <begin position="95"/>
        <end position="191"/>
    </location>
</feature>
<keyword evidence="2" id="KW-0489">Methyltransferase</keyword>
<keyword evidence="2" id="KW-0808">Transferase</keyword>
<dbReference type="InterPro" id="IPR050508">
    <property type="entry name" value="Methyltransf_Superfamily"/>
</dbReference>
<dbReference type="Gene3D" id="3.40.50.150">
    <property type="entry name" value="Vaccinia Virus protein VP39"/>
    <property type="match status" value="1"/>
</dbReference>